<reference evidence="7" key="1">
    <citation type="journal article" date="2021" name="Genome Biol. Evol.">
        <title>A High-Quality Reference Genome for a Parasitic Bivalve with Doubly Uniparental Inheritance (Bivalvia: Unionida).</title>
        <authorList>
            <person name="Smith C.H."/>
        </authorList>
    </citation>
    <scope>NUCLEOTIDE SEQUENCE</scope>
    <source>
        <strain evidence="7">CHS0354</strain>
    </source>
</reference>
<sequence length="133" mass="15344">ICIFILLLIFSYAVGGKVCSDSLSVGSQGDGSRAAMQRPLQMFNTVENWICEEEYIWRELGEQYYPRYVREVKCLNTTCMYGYYTCSPVYINVKVLTFNNFGCFDLNLPYELRPSWVFQDIAVAAHCHCSKVE</sequence>
<protein>
    <submittedName>
        <fullName evidence="7">Uncharacterized protein</fullName>
    </submittedName>
</protein>
<dbReference type="GO" id="GO:0005102">
    <property type="term" value="F:signaling receptor binding"/>
    <property type="evidence" value="ECO:0007669"/>
    <property type="project" value="TreeGrafter"/>
</dbReference>
<comment type="subcellular location">
    <subcellularLocation>
        <location evidence="1">Secreted</location>
    </subcellularLocation>
</comment>
<evidence type="ECO:0000256" key="3">
    <source>
        <dbReference type="ARBA" id="ARBA00022473"/>
    </source>
</evidence>
<comment type="caution">
    <text evidence="7">The sequence shown here is derived from an EMBL/GenBank/DDBJ whole genome shotgun (WGS) entry which is preliminary data.</text>
</comment>
<keyword evidence="4" id="KW-0964">Secreted</keyword>
<feature type="signal peptide" evidence="6">
    <location>
        <begin position="1"/>
        <end position="15"/>
    </location>
</feature>
<evidence type="ECO:0000256" key="4">
    <source>
        <dbReference type="ARBA" id="ARBA00022525"/>
    </source>
</evidence>
<evidence type="ECO:0000256" key="6">
    <source>
        <dbReference type="SAM" id="SignalP"/>
    </source>
</evidence>
<dbReference type="InterPro" id="IPR052876">
    <property type="entry name" value="Insect_Hormone_Regulators"/>
</dbReference>
<dbReference type="GO" id="GO:0005576">
    <property type="term" value="C:extracellular region"/>
    <property type="evidence" value="ECO:0007669"/>
    <property type="project" value="UniProtKB-SubCell"/>
</dbReference>
<dbReference type="EMBL" id="JAEAOA010001446">
    <property type="protein sequence ID" value="KAK3611031.1"/>
    <property type="molecule type" value="Genomic_DNA"/>
</dbReference>
<evidence type="ECO:0000256" key="5">
    <source>
        <dbReference type="ARBA" id="ARBA00022729"/>
    </source>
</evidence>
<dbReference type="Proteomes" id="UP001195483">
    <property type="component" value="Unassembled WGS sequence"/>
</dbReference>
<reference evidence="7" key="2">
    <citation type="journal article" date="2021" name="Genome Biol. Evol.">
        <title>Developing a high-quality reference genome for a parasitic bivalve with doubly uniparental inheritance (Bivalvia: Unionida).</title>
        <authorList>
            <person name="Smith C.H."/>
        </authorList>
    </citation>
    <scope>NUCLEOTIDE SEQUENCE</scope>
    <source>
        <strain evidence="7">CHS0354</strain>
        <tissue evidence="7">Mantle</tissue>
    </source>
</reference>
<evidence type="ECO:0000313" key="7">
    <source>
        <dbReference type="EMBL" id="KAK3611031.1"/>
    </source>
</evidence>
<dbReference type="Pfam" id="PF05806">
    <property type="entry name" value="Noggin"/>
    <property type="match status" value="1"/>
</dbReference>
<feature type="non-terminal residue" evidence="7">
    <location>
        <position position="1"/>
    </location>
</feature>
<dbReference type="InterPro" id="IPR008717">
    <property type="entry name" value="Noggin"/>
</dbReference>
<evidence type="ECO:0000256" key="2">
    <source>
        <dbReference type="ARBA" id="ARBA00007480"/>
    </source>
</evidence>
<dbReference type="AlphaFoldDB" id="A0AAE0TIJ4"/>
<reference evidence="7" key="3">
    <citation type="submission" date="2023-05" db="EMBL/GenBank/DDBJ databases">
        <authorList>
            <person name="Smith C.H."/>
        </authorList>
    </citation>
    <scope>NUCLEOTIDE SEQUENCE</scope>
    <source>
        <strain evidence="7">CHS0354</strain>
        <tissue evidence="7">Mantle</tissue>
    </source>
</reference>
<keyword evidence="5 6" id="KW-0732">Signal</keyword>
<evidence type="ECO:0000256" key="1">
    <source>
        <dbReference type="ARBA" id="ARBA00004613"/>
    </source>
</evidence>
<dbReference type="InterPro" id="IPR029034">
    <property type="entry name" value="Cystine-knot_cytokine"/>
</dbReference>
<dbReference type="PANTHER" id="PTHR39940">
    <property type="entry name" value="PROTHORACICOTROPIC HORMONE, ISOFORM F"/>
    <property type="match status" value="1"/>
</dbReference>
<evidence type="ECO:0000313" key="8">
    <source>
        <dbReference type="Proteomes" id="UP001195483"/>
    </source>
</evidence>
<feature type="chain" id="PRO_5042056904" evidence="6">
    <location>
        <begin position="16"/>
        <end position="133"/>
    </location>
</feature>
<organism evidence="7 8">
    <name type="scientific">Potamilus streckersoni</name>
    <dbReference type="NCBI Taxonomy" id="2493646"/>
    <lineage>
        <taxon>Eukaryota</taxon>
        <taxon>Metazoa</taxon>
        <taxon>Spiralia</taxon>
        <taxon>Lophotrochozoa</taxon>
        <taxon>Mollusca</taxon>
        <taxon>Bivalvia</taxon>
        <taxon>Autobranchia</taxon>
        <taxon>Heteroconchia</taxon>
        <taxon>Palaeoheterodonta</taxon>
        <taxon>Unionida</taxon>
        <taxon>Unionoidea</taxon>
        <taxon>Unionidae</taxon>
        <taxon>Ambleminae</taxon>
        <taxon>Lampsilini</taxon>
        <taxon>Potamilus</taxon>
    </lineage>
</organism>
<keyword evidence="8" id="KW-1185">Reference proteome</keyword>
<comment type="similarity">
    <text evidence="2">Belongs to the noggin family.</text>
</comment>
<dbReference type="SUPFAM" id="SSF57501">
    <property type="entry name" value="Cystine-knot cytokines"/>
    <property type="match status" value="1"/>
</dbReference>
<keyword evidence="3" id="KW-0217">Developmental protein</keyword>
<dbReference type="Gene3D" id="2.10.90.10">
    <property type="entry name" value="Cystine-knot cytokines"/>
    <property type="match status" value="1"/>
</dbReference>
<proteinExistence type="inferred from homology"/>
<gene>
    <name evidence="7" type="ORF">CHS0354_024353</name>
</gene>
<accession>A0AAE0TIJ4</accession>
<dbReference type="PANTHER" id="PTHR39940:SF1">
    <property type="entry name" value="PROTHORACICOTROPIC HORMONE, ISOFORM F"/>
    <property type="match status" value="1"/>
</dbReference>
<name>A0AAE0TIJ4_9BIVA</name>